<proteinExistence type="predicted"/>
<reference evidence="1" key="1">
    <citation type="submission" date="2014-11" db="EMBL/GenBank/DDBJ databases">
        <authorList>
            <person name="Amaro Gonzalez C."/>
        </authorList>
    </citation>
    <scope>NUCLEOTIDE SEQUENCE</scope>
</reference>
<dbReference type="EMBL" id="GBXM01061415">
    <property type="protein sequence ID" value="JAH47162.1"/>
    <property type="molecule type" value="Transcribed_RNA"/>
</dbReference>
<evidence type="ECO:0000313" key="1">
    <source>
        <dbReference type="EMBL" id="JAH47162.1"/>
    </source>
</evidence>
<name>A0A0E9T0X7_ANGAN</name>
<protein>
    <submittedName>
        <fullName evidence="1">Uncharacterized protein</fullName>
    </submittedName>
</protein>
<accession>A0A0E9T0X7</accession>
<sequence>MKFIRSTSNILFLNCTIFHINESKLFANLCSLSNQCSWI</sequence>
<organism evidence="1">
    <name type="scientific">Anguilla anguilla</name>
    <name type="common">European freshwater eel</name>
    <name type="synonym">Muraena anguilla</name>
    <dbReference type="NCBI Taxonomy" id="7936"/>
    <lineage>
        <taxon>Eukaryota</taxon>
        <taxon>Metazoa</taxon>
        <taxon>Chordata</taxon>
        <taxon>Craniata</taxon>
        <taxon>Vertebrata</taxon>
        <taxon>Euteleostomi</taxon>
        <taxon>Actinopterygii</taxon>
        <taxon>Neopterygii</taxon>
        <taxon>Teleostei</taxon>
        <taxon>Anguilliformes</taxon>
        <taxon>Anguillidae</taxon>
        <taxon>Anguilla</taxon>
    </lineage>
</organism>
<reference evidence="1" key="2">
    <citation type="journal article" date="2015" name="Fish Shellfish Immunol.">
        <title>Early steps in the European eel (Anguilla anguilla)-Vibrio vulnificus interaction in the gills: Role of the RtxA13 toxin.</title>
        <authorList>
            <person name="Callol A."/>
            <person name="Pajuelo D."/>
            <person name="Ebbesson L."/>
            <person name="Teles M."/>
            <person name="MacKenzie S."/>
            <person name="Amaro C."/>
        </authorList>
    </citation>
    <scope>NUCLEOTIDE SEQUENCE</scope>
</reference>
<dbReference type="AlphaFoldDB" id="A0A0E9T0X7"/>